<proteinExistence type="predicted"/>
<sequence>MLGPFPTYTAQSAPLPQFPPNLAKAHFATSSRLLACLVTEGLIDAYTILHDSATDLQSDGSVTSCVVIDPAKATNPSRSWSWDGAVAVIRVSHFPIMQKPQEYLGMKIAFLDPADMIPPIYEVEEANGQKNMPEPKFSIGPARLCVADTLNLWRRVSSIIKVEPEIAQQIEMELLSSVQHQEYAYSHRKPIPSLSSPSFEWEQSVVEGHPVHPMHKSRHAVHPIPTLQPTTPLDNINLRCIALPRNHLLMRGPFEELLSPLTNYVLSSCRPLIPPHYVILPIHPVQLPNITLHFSKAIILPSTVFIPARALTSVRTVVLKDQSLLPAHSLKLALGVRITSALRTISPYSTFFGPGLSRDVIPKLTIDREVLWPEMEIASCVVDCEDPDVAKHCSCVVREALESENEDSMSSQRGERIIVCAALIEKCSNYDETSVVEKVWDLDTREKKIAFLESYVILIFRAFLPPCLHNGFAFEAHPQNVLARFDRVTGQLRGFVVRDFAGVRLHQETLEQSCGVKADALPGSATVAEEIAEVYQKLHHALIHNHLHRMIRALRLHHCGTGWRIVRRELHRQIPQDHPMWDAWMRKEKVDGKCFMKMLVNGLYRNVSLYDPT</sequence>
<evidence type="ECO:0000313" key="3">
    <source>
        <dbReference type="EMBL" id="RUP52049.1"/>
    </source>
</evidence>
<evidence type="ECO:0000259" key="2">
    <source>
        <dbReference type="Pfam" id="PF06276"/>
    </source>
</evidence>
<dbReference type="Gene3D" id="1.10.510.40">
    <property type="match status" value="1"/>
</dbReference>
<dbReference type="PANTHER" id="PTHR34384:SF5">
    <property type="entry name" value="L-2,3-DIAMINOPROPANOATE--CITRATE LIGASE"/>
    <property type="match status" value="1"/>
</dbReference>
<evidence type="ECO:0000313" key="4">
    <source>
        <dbReference type="Proteomes" id="UP000268093"/>
    </source>
</evidence>
<dbReference type="Pfam" id="PF04183">
    <property type="entry name" value="IucA_IucC"/>
    <property type="match status" value="1"/>
</dbReference>
<name>A0A433DMH8_9FUNG</name>
<dbReference type="PANTHER" id="PTHR34384">
    <property type="entry name" value="L-2,3-DIAMINOPROPANOATE--CITRATE LIGASE"/>
    <property type="match status" value="1"/>
</dbReference>
<keyword evidence="4" id="KW-1185">Reference proteome</keyword>
<dbReference type="EMBL" id="RBNI01000231">
    <property type="protein sequence ID" value="RUP52049.1"/>
    <property type="molecule type" value="Genomic_DNA"/>
</dbReference>
<dbReference type="InterPro" id="IPR007310">
    <property type="entry name" value="Aerobactin_biosyn_IucA/IucC_N"/>
</dbReference>
<dbReference type="GO" id="GO:0019290">
    <property type="term" value="P:siderophore biosynthetic process"/>
    <property type="evidence" value="ECO:0007669"/>
    <property type="project" value="InterPro"/>
</dbReference>
<comment type="caution">
    <text evidence="3">The sequence shown here is derived from an EMBL/GenBank/DDBJ whole genome shotgun (WGS) entry which is preliminary data.</text>
</comment>
<accession>A0A433DMH8</accession>
<protein>
    <submittedName>
        <fullName evidence="3">IucC family-domain-containing protein</fullName>
    </submittedName>
</protein>
<evidence type="ECO:0000259" key="1">
    <source>
        <dbReference type="Pfam" id="PF04183"/>
    </source>
</evidence>
<gene>
    <name evidence="3" type="ORF">BC936DRAFT_142540</name>
</gene>
<dbReference type="GO" id="GO:0016881">
    <property type="term" value="F:acid-amino acid ligase activity"/>
    <property type="evidence" value="ECO:0007669"/>
    <property type="project" value="UniProtKB-ARBA"/>
</dbReference>
<organism evidence="3 4">
    <name type="scientific">Jimgerdemannia flammicorona</name>
    <dbReference type="NCBI Taxonomy" id="994334"/>
    <lineage>
        <taxon>Eukaryota</taxon>
        <taxon>Fungi</taxon>
        <taxon>Fungi incertae sedis</taxon>
        <taxon>Mucoromycota</taxon>
        <taxon>Mucoromycotina</taxon>
        <taxon>Endogonomycetes</taxon>
        <taxon>Endogonales</taxon>
        <taxon>Endogonaceae</taxon>
        <taxon>Jimgerdemannia</taxon>
    </lineage>
</organism>
<dbReference type="OrthoDB" id="2117718at2759"/>
<feature type="domain" description="Aerobactin siderophore biosynthesis IucA/IucC-like C-terminal" evidence="2">
    <location>
        <begin position="451"/>
        <end position="574"/>
    </location>
</feature>
<dbReference type="InterPro" id="IPR037455">
    <property type="entry name" value="LucA/IucC-like"/>
</dbReference>
<reference evidence="3 4" key="1">
    <citation type="journal article" date="2018" name="New Phytol.">
        <title>Phylogenomics of Endogonaceae and evolution of mycorrhizas within Mucoromycota.</title>
        <authorList>
            <person name="Chang Y."/>
            <person name="Desiro A."/>
            <person name="Na H."/>
            <person name="Sandor L."/>
            <person name="Lipzen A."/>
            <person name="Clum A."/>
            <person name="Barry K."/>
            <person name="Grigoriev I.V."/>
            <person name="Martin F.M."/>
            <person name="Stajich J.E."/>
            <person name="Smith M.E."/>
            <person name="Bonito G."/>
            <person name="Spatafora J.W."/>
        </authorList>
    </citation>
    <scope>NUCLEOTIDE SEQUENCE [LARGE SCALE GENOMIC DNA]</scope>
    <source>
        <strain evidence="3 4">GMNB39</strain>
    </source>
</reference>
<dbReference type="InterPro" id="IPR022770">
    <property type="entry name" value="IucA/IucC-like_C"/>
</dbReference>
<dbReference type="Pfam" id="PF06276">
    <property type="entry name" value="FhuF"/>
    <property type="match status" value="1"/>
</dbReference>
<dbReference type="Proteomes" id="UP000268093">
    <property type="component" value="Unassembled WGS sequence"/>
</dbReference>
<feature type="domain" description="Aerobactin siderophore biosynthesis IucA/IucC N-terminal" evidence="1">
    <location>
        <begin position="200"/>
        <end position="424"/>
    </location>
</feature>
<dbReference type="AlphaFoldDB" id="A0A433DMH8"/>